<dbReference type="Proteomes" id="UP000501346">
    <property type="component" value="Chromosome SeV"/>
</dbReference>
<dbReference type="EMBL" id="CP049002">
    <property type="protein sequence ID" value="QID84710.1"/>
    <property type="molecule type" value="Genomic_DNA"/>
</dbReference>
<dbReference type="InterPro" id="IPR027417">
    <property type="entry name" value="P-loop_NTPase"/>
</dbReference>
<dbReference type="FunFam" id="3.40.50.300:FF:001247">
    <property type="entry name" value="Erythrocyte membrane-associated antigen"/>
    <property type="match status" value="1"/>
</dbReference>
<feature type="region of interest" description="Disordered" evidence="2">
    <location>
        <begin position="157"/>
        <end position="187"/>
    </location>
</feature>
<keyword evidence="6" id="KW-1185">Reference proteome</keyword>
<feature type="domain" description="DNA2/NAM7 helicase helicase" evidence="3">
    <location>
        <begin position="666"/>
        <end position="751"/>
    </location>
</feature>
<dbReference type="InterPro" id="IPR045055">
    <property type="entry name" value="DNA2/NAM7-like"/>
</dbReference>
<evidence type="ECO:0000259" key="4">
    <source>
        <dbReference type="Pfam" id="PF13087"/>
    </source>
</evidence>
<reference evidence="5 6" key="1">
    <citation type="journal article" date="2019" name="BMC Genomics">
        <title>Chromosome level assembly and comparative genome analysis confirm lager-brewing yeasts originated from a single hybridization.</title>
        <authorList>
            <person name="Salazar A.N."/>
            <person name="Gorter de Vries A.R."/>
            <person name="van den Broek M."/>
            <person name="Brouwers N."/>
            <person name="de la Torre Cortes P."/>
            <person name="Kuijpers N.G.A."/>
            <person name="Daran J.G."/>
            <person name="Abeel T."/>
        </authorList>
    </citation>
    <scope>NUCLEOTIDE SEQUENCE [LARGE SCALE GENOMIC DNA]</scope>
    <source>
        <strain evidence="5 6">CBS 1483</strain>
    </source>
</reference>
<feature type="domain" description="DNA2/NAM7 helicase-like C-terminal" evidence="4">
    <location>
        <begin position="878"/>
        <end position="1108"/>
    </location>
</feature>
<feature type="compositionally biased region" description="Basic and acidic residues" evidence="2">
    <location>
        <begin position="432"/>
        <end position="447"/>
    </location>
</feature>
<dbReference type="InterPro" id="IPR047187">
    <property type="entry name" value="SF1_C_Upf1"/>
</dbReference>
<dbReference type="PANTHER" id="PTHR10887">
    <property type="entry name" value="DNA2/NAM7 HELICASE FAMILY"/>
    <property type="match status" value="1"/>
</dbReference>
<dbReference type="FunFam" id="3.40.50.300:FF:002019">
    <property type="entry name" value="DNA helicase I"/>
    <property type="match status" value="1"/>
</dbReference>
<sequence>MDFQCRTCNQALNAEQMMKHLSITRHKTVFKISSGEDICCEECQDTNIHQLQIIRFGGEDMILLCNSCFRKDYSETERPVTSYSLLNGSILKFWEKYVKVRDCCCDICGKESRLNVNRTGEVLCDKCLPKSDKSKGFISEKSGRFLYIYLGLNETPNSTRKPSKKGGRRVSRGKKGEKAGKFKKDKKETFEDKISRIAYQVKKENSIIQSSSNSSLKNFKGFKAVESDSNIAVSFSNRAKANKSEAKKNNPGSLNGKKGKENRTKTNKKSENEVKREKENTSKNKKNNENEVKRDIAQIEVISEAKKKVSNQAKAKLDSKSKVKPVEKAQEPRPKILNAITKAANKTTLKKSKLKADQNQKIKKNIKGNADAQQSKLNLNGKRSTVTKKPNNKPDKTNSKWTIGSDGDSSRESSVCPTEKVNANNKMRNQQKKVDNKKVGSASKEKFVSQVSPKKSETNLYQDKDIEKTKNSGLIYEEGEPLTKYNAFKPTLSYPDLNTYLNDYSCALFLEQKLENDFMQNFSILWPRNERETAFIINVDKNNNPELEKLLPPNLLALGRPAFNERQPFFFCTQDEQQMWYIFIKELSIQRGKYVLLAELFSWNNLGLPTKNGSSQFKLLPTSAQTSRILFAMTRITNPKFIDLLLGQKPIKQIYFDNRLKFSSDKLNQSQKTAVEHVLNNSITILQGPPGTGKTSTIEEIIIQVIERFHAFPILCVAASNIAIDNIAEKILENRPQIKILRILSKKKEQQYGEDHPLGDICLHNIVYKNLSPDMKLVANRARRGEMISKSEDTKYYKEKTRITNKIVSLSQIIFTTNIAAGGRELKVIKECPVVIMDESTQSSEASTLVPLSLPGIRNFVFVGDEKQLSSFSNIPQLEASLFERVLSNGTYKKPLMLDTQYRMHPKISEFPIKKIYNGELRNGVTEQQKAWPGVEHPLFFYQCDLGSESRVRNTQRDIVGFTYENRHECQEIVKIVQILMLDKKVPLEEIGVVTPYSAQRDLLSEVLTKNIVINPKQVSMEQEYDEIELFNAAGSQGASSLQNNVINIINGLHVATVDSFQGHEKSFIIFSCVRNNSDNKIGFLRDKRRLNVALTRAKHGLIVVGNKNVLQNGDPLWRDYIAYLEEQDVIFTDLAAY</sequence>
<dbReference type="GO" id="GO:0003724">
    <property type="term" value="F:RNA helicase activity"/>
    <property type="evidence" value="ECO:0007669"/>
    <property type="project" value="TreeGrafter"/>
</dbReference>
<dbReference type="AlphaFoldDB" id="A0A6C1E6Z8"/>
<dbReference type="GO" id="GO:0000184">
    <property type="term" value="P:nuclear-transcribed mRNA catabolic process, nonsense-mediated decay"/>
    <property type="evidence" value="ECO:0007669"/>
    <property type="project" value="TreeGrafter"/>
</dbReference>
<feature type="region of interest" description="Disordered" evidence="2">
    <location>
        <begin position="238"/>
        <end position="335"/>
    </location>
</feature>
<evidence type="ECO:0000259" key="3">
    <source>
        <dbReference type="Pfam" id="PF13086"/>
    </source>
</evidence>
<proteinExistence type="predicted"/>
<feature type="compositionally biased region" description="Basic and acidic residues" evidence="2">
    <location>
        <begin position="174"/>
        <end position="187"/>
    </location>
</feature>
<keyword evidence="1 5" id="KW-0067">ATP-binding</keyword>
<feature type="domain" description="DNA2/NAM7 helicase helicase" evidence="3">
    <location>
        <begin position="791"/>
        <end position="871"/>
    </location>
</feature>
<dbReference type="InterPro" id="IPR041679">
    <property type="entry name" value="DNA2/NAM7-like_C"/>
</dbReference>
<feature type="compositionally biased region" description="Basic and acidic residues" evidence="2">
    <location>
        <begin position="258"/>
        <end position="307"/>
    </location>
</feature>
<organism evidence="5 6">
    <name type="scientific">Saccharomyces pastorianus</name>
    <name type="common">Lager yeast</name>
    <name type="synonym">Saccharomyces cerevisiae x Saccharomyces eubayanus</name>
    <dbReference type="NCBI Taxonomy" id="27292"/>
    <lineage>
        <taxon>Eukaryota</taxon>
        <taxon>Fungi</taxon>
        <taxon>Dikarya</taxon>
        <taxon>Ascomycota</taxon>
        <taxon>Saccharomycotina</taxon>
        <taxon>Saccharomycetes</taxon>
        <taxon>Saccharomycetales</taxon>
        <taxon>Saccharomycetaceae</taxon>
        <taxon>Saccharomyces</taxon>
    </lineage>
</organism>
<dbReference type="GO" id="GO:0005737">
    <property type="term" value="C:cytoplasm"/>
    <property type="evidence" value="ECO:0007669"/>
    <property type="project" value="TreeGrafter"/>
</dbReference>
<keyword evidence="1 5" id="KW-0347">Helicase</keyword>
<evidence type="ECO:0000313" key="5">
    <source>
        <dbReference type="EMBL" id="QID84710.1"/>
    </source>
</evidence>
<protein>
    <submittedName>
        <fullName evidence="5">DNA helicase</fullName>
    </submittedName>
</protein>
<evidence type="ECO:0000256" key="2">
    <source>
        <dbReference type="SAM" id="MobiDB-lite"/>
    </source>
</evidence>
<dbReference type="OrthoDB" id="6513042at2759"/>
<dbReference type="GO" id="GO:0003678">
    <property type="term" value="F:DNA helicase activity"/>
    <property type="evidence" value="ECO:0007669"/>
    <property type="project" value="UniProtKB-ARBA"/>
</dbReference>
<gene>
    <name evidence="5" type="primary">ECM32_2</name>
    <name evidence="5" type="ORF">GRS66_007233</name>
</gene>
<accession>A0A6C1E6Z8</accession>
<dbReference type="SUPFAM" id="SSF52540">
    <property type="entry name" value="P-loop containing nucleoside triphosphate hydrolases"/>
    <property type="match status" value="1"/>
</dbReference>
<evidence type="ECO:0000256" key="1">
    <source>
        <dbReference type="ARBA" id="ARBA00022806"/>
    </source>
</evidence>
<dbReference type="CDD" id="cd18808">
    <property type="entry name" value="SF1_C_Upf1"/>
    <property type="match status" value="1"/>
</dbReference>
<feature type="compositionally biased region" description="Basic residues" evidence="2">
    <location>
        <begin position="161"/>
        <end position="173"/>
    </location>
</feature>
<keyword evidence="1 5" id="KW-0378">Hydrolase</keyword>
<feature type="compositionally biased region" description="Basic and acidic residues" evidence="2">
    <location>
        <begin position="315"/>
        <end position="334"/>
    </location>
</feature>
<evidence type="ECO:0000313" key="6">
    <source>
        <dbReference type="Proteomes" id="UP000501346"/>
    </source>
</evidence>
<feature type="compositionally biased region" description="Polar residues" evidence="2">
    <location>
        <begin position="412"/>
        <end position="428"/>
    </location>
</feature>
<dbReference type="Pfam" id="PF13086">
    <property type="entry name" value="AAA_11"/>
    <property type="match status" value="2"/>
</dbReference>
<dbReference type="PANTHER" id="PTHR10887:SF317">
    <property type="entry name" value="ATP-DEPENDENT RNA HELICASE ECM32-RELATED"/>
    <property type="match status" value="1"/>
</dbReference>
<keyword evidence="1 5" id="KW-0547">Nucleotide-binding</keyword>
<name>A0A6C1E6Z8_SACPS</name>
<feature type="compositionally biased region" description="Polar residues" evidence="2">
    <location>
        <begin position="371"/>
        <end position="384"/>
    </location>
</feature>
<dbReference type="Pfam" id="PF13087">
    <property type="entry name" value="AAA_12"/>
    <property type="match status" value="1"/>
</dbReference>
<dbReference type="Gene3D" id="3.40.50.300">
    <property type="entry name" value="P-loop containing nucleotide triphosphate hydrolases"/>
    <property type="match status" value="2"/>
</dbReference>
<feature type="region of interest" description="Disordered" evidence="2">
    <location>
        <begin position="350"/>
        <end position="456"/>
    </location>
</feature>
<dbReference type="InterPro" id="IPR041677">
    <property type="entry name" value="DNA2/NAM7_AAA_11"/>
</dbReference>